<feature type="compositionally biased region" description="Basic and acidic residues" evidence="1">
    <location>
        <begin position="1"/>
        <end position="18"/>
    </location>
</feature>
<evidence type="ECO:0000313" key="2">
    <source>
        <dbReference type="EMBL" id="TNN38806.1"/>
    </source>
</evidence>
<dbReference type="AlphaFoldDB" id="A0A4Z2FC30"/>
<name>A0A4Z2FC30_9TELE</name>
<evidence type="ECO:0000256" key="1">
    <source>
        <dbReference type="SAM" id="MobiDB-lite"/>
    </source>
</evidence>
<protein>
    <submittedName>
        <fullName evidence="2">Uncharacterized protein</fullName>
    </submittedName>
</protein>
<keyword evidence="3" id="KW-1185">Reference proteome</keyword>
<dbReference type="Proteomes" id="UP000314294">
    <property type="component" value="Unassembled WGS sequence"/>
</dbReference>
<dbReference type="EMBL" id="SRLO01001336">
    <property type="protein sequence ID" value="TNN38806.1"/>
    <property type="molecule type" value="Genomic_DNA"/>
</dbReference>
<feature type="region of interest" description="Disordered" evidence="1">
    <location>
        <begin position="1"/>
        <end position="23"/>
    </location>
</feature>
<gene>
    <name evidence="2" type="ORF">EYF80_051032</name>
</gene>
<proteinExistence type="predicted"/>
<feature type="region of interest" description="Disordered" evidence="1">
    <location>
        <begin position="237"/>
        <end position="258"/>
    </location>
</feature>
<evidence type="ECO:0000313" key="3">
    <source>
        <dbReference type="Proteomes" id="UP000314294"/>
    </source>
</evidence>
<reference evidence="2 3" key="1">
    <citation type="submission" date="2019-03" db="EMBL/GenBank/DDBJ databases">
        <title>First draft genome of Liparis tanakae, snailfish: a comprehensive survey of snailfish specific genes.</title>
        <authorList>
            <person name="Kim W."/>
            <person name="Song I."/>
            <person name="Jeong J.-H."/>
            <person name="Kim D."/>
            <person name="Kim S."/>
            <person name="Ryu S."/>
            <person name="Song J.Y."/>
            <person name="Lee S.K."/>
        </authorList>
    </citation>
    <scope>NUCLEOTIDE SEQUENCE [LARGE SCALE GENOMIC DNA]</scope>
    <source>
        <tissue evidence="2">Muscle</tissue>
    </source>
</reference>
<accession>A0A4Z2FC30</accession>
<organism evidence="2 3">
    <name type="scientific">Liparis tanakae</name>
    <name type="common">Tanaka's snailfish</name>
    <dbReference type="NCBI Taxonomy" id="230148"/>
    <lineage>
        <taxon>Eukaryota</taxon>
        <taxon>Metazoa</taxon>
        <taxon>Chordata</taxon>
        <taxon>Craniata</taxon>
        <taxon>Vertebrata</taxon>
        <taxon>Euteleostomi</taxon>
        <taxon>Actinopterygii</taxon>
        <taxon>Neopterygii</taxon>
        <taxon>Teleostei</taxon>
        <taxon>Neoteleostei</taxon>
        <taxon>Acanthomorphata</taxon>
        <taxon>Eupercaria</taxon>
        <taxon>Perciformes</taxon>
        <taxon>Cottioidei</taxon>
        <taxon>Cottales</taxon>
        <taxon>Liparidae</taxon>
        <taxon>Liparis</taxon>
    </lineage>
</organism>
<sequence length="396" mass="43941">MKLTAEWRKKEKKQKESSEQTEVWLLGEEKKSGEPSAAFAGTRISSGYKKRLHGASFTGMLCFPEVTRIEALKLLCDRNVTVIHRRHRAGVTPPHSLREGPLQNTVAAGLIFQFTLPVADCISAAPHSPVVVVVVIFNMEKLSFPTNLNPPGFCGTNSVDKGIEKRLSLQENQNKHNCSRRQVEGTSRRKCIFNYCEATADESRAVAPRDLSGPSEIVVSSCCPHVVCWSGKSTSDEVPKDHRPAAHHSALPEDSGTGAVKQTELHCKSVQANNQAASDGTEEPIAAHQRMSLPQSARWSVLPVHHHRFISMLCHVDFSLSHVMAHFFRVKLSEMVLELSQRGVPDLLWRQQGEGNGKERSFSWLRELEANLTAARDALRADEGFSSKGRPMLIWG</sequence>
<comment type="caution">
    <text evidence="2">The sequence shown here is derived from an EMBL/GenBank/DDBJ whole genome shotgun (WGS) entry which is preliminary data.</text>
</comment>